<comment type="caution">
    <text evidence="7">The sequence shown here is derived from an EMBL/GenBank/DDBJ whole genome shotgun (WGS) entry which is preliminary data.</text>
</comment>
<dbReference type="GO" id="GO:0016887">
    <property type="term" value="F:ATP hydrolysis activity"/>
    <property type="evidence" value="ECO:0007669"/>
    <property type="project" value="InterPro"/>
</dbReference>
<feature type="domain" description="ABC transporter" evidence="6">
    <location>
        <begin position="15"/>
        <end position="257"/>
    </location>
</feature>
<dbReference type="SUPFAM" id="SSF52540">
    <property type="entry name" value="P-loop containing nucleoside triphosphate hydrolases"/>
    <property type="match status" value="1"/>
</dbReference>
<dbReference type="SMART" id="SM00382">
    <property type="entry name" value="AAA"/>
    <property type="match status" value="1"/>
</dbReference>
<keyword evidence="4" id="KW-0547">Nucleotide-binding</keyword>
<name>A0A658QU65_9BURK</name>
<proteinExistence type="inferred from homology"/>
<organism evidence="7 8">
    <name type="scientific">Caballeronia concitans</name>
    <dbReference type="NCBI Taxonomy" id="1777133"/>
    <lineage>
        <taxon>Bacteria</taxon>
        <taxon>Pseudomonadati</taxon>
        <taxon>Pseudomonadota</taxon>
        <taxon>Betaproteobacteria</taxon>
        <taxon>Burkholderiales</taxon>
        <taxon>Burkholderiaceae</taxon>
        <taxon>Caballeronia</taxon>
    </lineage>
</organism>
<dbReference type="InterPro" id="IPR003439">
    <property type="entry name" value="ABC_transporter-like_ATP-bd"/>
</dbReference>
<dbReference type="PROSITE" id="PS00211">
    <property type="entry name" value="ABC_TRANSPORTER_1"/>
    <property type="match status" value="1"/>
</dbReference>
<dbReference type="InterPro" id="IPR012701">
    <property type="entry name" value="CP_lyase_PhnL"/>
</dbReference>
<evidence type="ECO:0000313" key="8">
    <source>
        <dbReference type="Proteomes" id="UP000198263"/>
    </source>
</evidence>
<keyword evidence="5 7" id="KW-0067">ATP-binding</keyword>
<dbReference type="Pfam" id="PF00005">
    <property type="entry name" value="ABC_tran"/>
    <property type="match status" value="1"/>
</dbReference>
<keyword evidence="3" id="KW-0472">Membrane</keyword>
<evidence type="ECO:0000256" key="2">
    <source>
        <dbReference type="ARBA" id="ARBA00022475"/>
    </source>
</evidence>
<dbReference type="InterPro" id="IPR027417">
    <property type="entry name" value="P-loop_NTPase"/>
</dbReference>
<protein>
    <submittedName>
        <fullName evidence="7">Phosphonates transport ATP-binding protein PhnL</fullName>
    </submittedName>
</protein>
<evidence type="ECO:0000256" key="3">
    <source>
        <dbReference type="ARBA" id="ARBA00022519"/>
    </source>
</evidence>
<comment type="similarity">
    <text evidence="1">Belongs to the ABC transporter superfamily.</text>
</comment>
<sequence>MTDHEAFATRNDLMLRASGIEKTFTLHQQGGARIHALAGISLDVERGECVVLAGASGAGKSTLLRCMYGNYLATRGTIAVRDDSRAERHVSLTEAAPHEIIRLRTTTLGYVSQFLRVIPRVSSLDLVAEPLITRGVNEDDARERASALLERLNVPRRLWTLAPATFSGGEQQRVSIARGLIAEHPVLLLDEPTASLDAHNRDVVADLIAEARERGAAIVGIFHDEDTRERVATRIVRLASPSPMSTTDTNEAGALQSC</sequence>
<dbReference type="PANTHER" id="PTHR42798:SF7">
    <property type="entry name" value="ALPHA-D-RIBOSE 1-METHYLPHOSPHONATE 5-TRIPHOSPHATE SYNTHASE SUBUNIT PHNL"/>
    <property type="match status" value="1"/>
</dbReference>
<dbReference type="EMBL" id="FCNV02000002">
    <property type="protein sequence ID" value="SAL22352.1"/>
    <property type="molecule type" value="Genomic_DNA"/>
</dbReference>
<evidence type="ECO:0000256" key="4">
    <source>
        <dbReference type="ARBA" id="ARBA00022741"/>
    </source>
</evidence>
<dbReference type="InterPro" id="IPR003593">
    <property type="entry name" value="AAA+_ATPase"/>
</dbReference>
<keyword evidence="8" id="KW-1185">Reference proteome</keyword>
<dbReference type="AlphaFoldDB" id="A0A658QU65"/>
<gene>
    <name evidence="7" type="ORF">AWB72_01576</name>
</gene>
<evidence type="ECO:0000256" key="5">
    <source>
        <dbReference type="ARBA" id="ARBA00022840"/>
    </source>
</evidence>
<keyword evidence="2" id="KW-1003">Cell membrane</keyword>
<dbReference type="GO" id="GO:0005524">
    <property type="term" value="F:ATP binding"/>
    <property type="evidence" value="ECO:0007669"/>
    <property type="project" value="UniProtKB-KW"/>
</dbReference>
<dbReference type="PROSITE" id="PS50893">
    <property type="entry name" value="ABC_TRANSPORTER_2"/>
    <property type="match status" value="1"/>
</dbReference>
<dbReference type="Proteomes" id="UP000198263">
    <property type="component" value="Unassembled WGS sequence"/>
</dbReference>
<evidence type="ECO:0000313" key="7">
    <source>
        <dbReference type="EMBL" id="SAL22352.1"/>
    </source>
</evidence>
<dbReference type="InterPro" id="IPR017871">
    <property type="entry name" value="ABC_transporter-like_CS"/>
</dbReference>
<evidence type="ECO:0000259" key="6">
    <source>
        <dbReference type="PROSITE" id="PS50893"/>
    </source>
</evidence>
<dbReference type="NCBIfam" id="TIGR02324">
    <property type="entry name" value="CP_lyasePhnL"/>
    <property type="match status" value="1"/>
</dbReference>
<accession>A0A658QU65</accession>
<dbReference type="Gene3D" id="3.40.50.300">
    <property type="entry name" value="P-loop containing nucleotide triphosphate hydrolases"/>
    <property type="match status" value="1"/>
</dbReference>
<dbReference type="PANTHER" id="PTHR42798">
    <property type="entry name" value="LIPOPROTEIN-RELEASING SYSTEM ATP-BINDING PROTEIN LOLD"/>
    <property type="match status" value="1"/>
</dbReference>
<reference evidence="7 8" key="1">
    <citation type="submission" date="2016-01" db="EMBL/GenBank/DDBJ databases">
        <authorList>
            <person name="Peeters C."/>
        </authorList>
    </citation>
    <scope>NUCLEOTIDE SEQUENCE [LARGE SCALE GENOMIC DNA]</scope>
    <source>
        <strain evidence="7">LMG 29315</strain>
    </source>
</reference>
<keyword evidence="3" id="KW-0997">Cell inner membrane</keyword>
<evidence type="ECO:0000256" key="1">
    <source>
        <dbReference type="ARBA" id="ARBA00005417"/>
    </source>
</evidence>